<protein>
    <submittedName>
        <fullName evidence="2">Uncharacterized protein</fullName>
    </submittedName>
</protein>
<accession>A0A4R8ZZ04</accession>
<evidence type="ECO:0000256" key="1">
    <source>
        <dbReference type="SAM" id="Phobius"/>
    </source>
</evidence>
<evidence type="ECO:0000313" key="3">
    <source>
        <dbReference type="Proteomes" id="UP000297447"/>
    </source>
</evidence>
<organism evidence="2 3">
    <name type="scientific">Cryobacterium frigoriphilum</name>
    <dbReference type="NCBI Taxonomy" id="1259150"/>
    <lineage>
        <taxon>Bacteria</taxon>
        <taxon>Bacillati</taxon>
        <taxon>Actinomycetota</taxon>
        <taxon>Actinomycetes</taxon>
        <taxon>Micrococcales</taxon>
        <taxon>Microbacteriaceae</taxon>
        <taxon>Cryobacterium</taxon>
    </lineage>
</organism>
<dbReference type="OrthoDB" id="9835195at2"/>
<keyword evidence="1" id="KW-0472">Membrane</keyword>
<dbReference type="AlphaFoldDB" id="A0A4R8ZZ04"/>
<keyword evidence="3" id="KW-1185">Reference proteome</keyword>
<dbReference type="RefSeq" id="WP_134519776.1">
    <property type="nucleotide sequence ID" value="NZ_SOHE01000052.1"/>
</dbReference>
<reference evidence="2 3" key="1">
    <citation type="submission" date="2019-03" db="EMBL/GenBank/DDBJ databases">
        <title>Genomics of glacier-inhabiting Cryobacterium strains.</title>
        <authorList>
            <person name="Liu Q."/>
            <person name="Xin Y.-H."/>
        </authorList>
    </citation>
    <scope>NUCLEOTIDE SEQUENCE [LARGE SCALE GENOMIC DNA]</scope>
    <source>
        <strain evidence="2 3">Hh14</strain>
    </source>
</reference>
<evidence type="ECO:0000313" key="2">
    <source>
        <dbReference type="EMBL" id="TFD49111.1"/>
    </source>
</evidence>
<keyword evidence="1" id="KW-1133">Transmembrane helix</keyword>
<proteinExistence type="predicted"/>
<name>A0A4R8ZZ04_9MICO</name>
<gene>
    <name evidence="2" type="ORF">E3T55_11810</name>
</gene>
<comment type="caution">
    <text evidence="2">The sequence shown here is derived from an EMBL/GenBank/DDBJ whole genome shotgun (WGS) entry which is preliminary data.</text>
</comment>
<feature type="transmembrane region" description="Helical" evidence="1">
    <location>
        <begin position="24"/>
        <end position="43"/>
    </location>
</feature>
<sequence length="220" mass="22058">MHQTEREPLPGAIEPRRVFARVRVALSLFALLGLGVFGTGATLTESGSVAAAFETASLDLAVTANGQSVSAGYLVPASGNDALYPGGAGVLTELTVHNVGRIPLRLSSLVFDATRAAGLSATDAAAPTDAGLTALRGELVVAAAVNVVCDAAAMSPLAGTSHLVGDPAGLAVAAPTVAPNGRVSLCVRVFIPSIRAAHATIDQNDTPTLSIRLDAEQAAS</sequence>
<keyword evidence="1" id="KW-0812">Transmembrane</keyword>
<dbReference type="Proteomes" id="UP000297447">
    <property type="component" value="Unassembled WGS sequence"/>
</dbReference>
<dbReference type="EMBL" id="SOHE01000052">
    <property type="protein sequence ID" value="TFD49111.1"/>
    <property type="molecule type" value="Genomic_DNA"/>
</dbReference>